<dbReference type="PANTHER" id="PTHR14187:SF5">
    <property type="entry name" value="HEAT SHOCK 70 KDA PROTEIN 12A"/>
    <property type="match status" value="1"/>
</dbReference>
<dbReference type="AlphaFoldDB" id="A0A9D4MIU5"/>
<gene>
    <name evidence="1" type="ORF">DPMN_039398</name>
</gene>
<dbReference type="Proteomes" id="UP000828390">
    <property type="component" value="Unassembled WGS sequence"/>
</dbReference>
<dbReference type="InterPro" id="IPR029047">
    <property type="entry name" value="HSP70_peptide-bd_sf"/>
</dbReference>
<reference evidence="1" key="2">
    <citation type="submission" date="2020-11" db="EMBL/GenBank/DDBJ databases">
        <authorList>
            <person name="McCartney M.A."/>
            <person name="Auch B."/>
            <person name="Kono T."/>
            <person name="Mallez S."/>
            <person name="Becker A."/>
            <person name="Gohl D.M."/>
            <person name="Silverstein K.A.T."/>
            <person name="Koren S."/>
            <person name="Bechman K.B."/>
            <person name="Herman A."/>
            <person name="Abrahante J.E."/>
            <person name="Garbe J."/>
        </authorList>
    </citation>
    <scope>NUCLEOTIDE SEQUENCE</scope>
    <source>
        <strain evidence="1">Duluth1</strain>
        <tissue evidence="1">Whole animal</tissue>
    </source>
</reference>
<accession>A0A9D4MIU5</accession>
<protein>
    <submittedName>
        <fullName evidence="1">Uncharacterized protein</fullName>
    </submittedName>
</protein>
<reference evidence="1" key="1">
    <citation type="journal article" date="2019" name="bioRxiv">
        <title>The Genome of the Zebra Mussel, Dreissena polymorpha: A Resource for Invasive Species Research.</title>
        <authorList>
            <person name="McCartney M.A."/>
            <person name="Auch B."/>
            <person name="Kono T."/>
            <person name="Mallez S."/>
            <person name="Zhang Y."/>
            <person name="Obille A."/>
            <person name="Becker A."/>
            <person name="Abrahante J.E."/>
            <person name="Garbe J."/>
            <person name="Badalamenti J.P."/>
            <person name="Herman A."/>
            <person name="Mangelson H."/>
            <person name="Liachko I."/>
            <person name="Sullivan S."/>
            <person name="Sone E.D."/>
            <person name="Koren S."/>
            <person name="Silverstein K.A.T."/>
            <person name="Beckman K.B."/>
            <person name="Gohl D.M."/>
        </authorList>
    </citation>
    <scope>NUCLEOTIDE SEQUENCE</scope>
    <source>
        <strain evidence="1">Duluth1</strain>
        <tissue evidence="1">Whole animal</tissue>
    </source>
</reference>
<sequence>MVNHISRVLKEERMKDVGLIVLVVGFAESPYVQQRNLQKLPEKQLIVAGEAGLAVLKGAVMFGQKPDMFHPELWITRMGLVYGLDMTRKDILQKGKYTETGNGWSSFHIYVRANDDAPVDSKVTHNFTLSDNPDYVVIHRTQNEDPIFTTDCDILGTLAIDAENGIPLIEQKIQVTFMFGDTDLHVLCTHVNTGIVKTLTLDIGN</sequence>
<dbReference type="PANTHER" id="PTHR14187">
    <property type="entry name" value="ALPHA KINASE/ELONGATION FACTOR 2 KINASE"/>
    <property type="match status" value="1"/>
</dbReference>
<dbReference type="EMBL" id="JAIWYP010000002">
    <property type="protein sequence ID" value="KAH3876117.1"/>
    <property type="molecule type" value="Genomic_DNA"/>
</dbReference>
<evidence type="ECO:0000313" key="2">
    <source>
        <dbReference type="Proteomes" id="UP000828390"/>
    </source>
</evidence>
<organism evidence="1 2">
    <name type="scientific">Dreissena polymorpha</name>
    <name type="common">Zebra mussel</name>
    <name type="synonym">Mytilus polymorpha</name>
    <dbReference type="NCBI Taxonomy" id="45954"/>
    <lineage>
        <taxon>Eukaryota</taxon>
        <taxon>Metazoa</taxon>
        <taxon>Spiralia</taxon>
        <taxon>Lophotrochozoa</taxon>
        <taxon>Mollusca</taxon>
        <taxon>Bivalvia</taxon>
        <taxon>Autobranchia</taxon>
        <taxon>Heteroconchia</taxon>
        <taxon>Euheterodonta</taxon>
        <taxon>Imparidentia</taxon>
        <taxon>Neoheterodontei</taxon>
        <taxon>Myida</taxon>
        <taxon>Dreissenoidea</taxon>
        <taxon>Dreissenidae</taxon>
        <taxon>Dreissena</taxon>
    </lineage>
</organism>
<proteinExistence type="predicted"/>
<dbReference type="SUPFAM" id="SSF100920">
    <property type="entry name" value="Heat shock protein 70kD (HSP70), peptide-binding domain"/>
    <property type="match status" value="1"/>
</dbReference>
<evidence type="ECO:0000313" key="1">
    <source>
        <dbReference type="EMBL" id="KAH3876117.1"/>
    </source>
</evidence>
<comment type="caution">
    <text evidence="1">The sequence shown here is derived from an EMBL/GenBank/DDBJ whole genome shotgun (WGS) entry which is preliminary data.</text>
</comment>
<keyword evidence="2" id="KW-1185">Reference proteome</keyword>
<name>A0A9D4MIU5_DREPO</name>